<evidence type="ECO:0000313" key="2">
    <source>
        <dbReference type="Proteomes" id="UP001589747"/>
    </source>
</evidence>
<evidence type="ECO:0000313" key="1">
    <source>
        <dbReference type="EMBL" id="MFB9326298.1"/>
    </source>
</evidence>
<name>A0ABV5KQ00_9BACL</name>
<dbReference type="RefSeq" id="WP_377493432.1">
    <property type="nucleotide sequence ID" value="NZ_JBHMDO010000017.1"/>
</dbReference>
<keyword evidence="2" id="KW-1185">Reference proteome</keyword>
<gene>
    <name evidence="1" type="ORF">ACFFSY_10270</name>
</gene>
<organism evidence="1 2">
    <name type="scientific">Paenibacillus aurantiacus</name>
    <dbReference type="NCBI Taxonomy" id="1936118"/>
    <lineage>
        <taxon>Bacteria</taxon>
        <taxon>Bacillati</taxon>
        <taxon>Bacillota</taxon>
        <taxon>Bacilli</taxon>
        <taxon>Bacillales</taxon>
        <taxon>Paenibacillaceae</taxon>
        <taxon>Paenibacillus</taxon>
    </lineage>
</organism>
<accession>A0ABV5KQ00</accession>
<dbReference type="EMBL" id="JBHMDO010000017">
    <property type="protein sequence ID" value="MFB9326298.1"/>
    <property type="molecule type" value="Genomic_DNA"/>
</dbReference>
<dbReference type="Proteomes" id="UP001589747">
    <property type="component" value="Unassembled WGS sequence"/>
</dbReference>
<protein>
    <submittedName>
        <fullName evidence="1">Uncharacterized protein</fullName>
    </submittedName>
</protein>
<reference evidence="1 2" key="1">
    <citation type="submission" date="2024-09" db="EMBL/GenBank/DDBJ databases">
        <authorList>
            <person name="Sun Q."/>
            <person name="Mori K."/>
        </authorList>
    </citation>
    <scope>NUCLEOTIDE SEQUENCE [LARGE SCALE GENOMIC DNA]</scope>
    <source>
        <strain evidence="1 2">TISTR 2452</strain>
    </source>
</reference>
<proteinExistence type="predicted"/>
<comment type="caution">
    <text evidence="1">The sequence shown here is derived from an EMBL/GenBank/DDBJ whole genome shotgun (WGS) entry which is preliminary data.</text>
</comment>
<sequence length="49" mass="5679">METIADRVVALKDSQWIVGIGIMDAARSEGESLETRYWQQIRREELNDV</sequence>